<sequence length="363" mass="38263">MLIMFSNYKCVKEGKPSYWNSLRQLTVEKLALARRFGSGEQSLLGSADGLSSSTGLLSSGQPHSLPRYQSTASCNLCCQTAYLSGGGLNLSASNVYDSVVMENCADGLKTIVKDQHRTCTACSTSSLAYPHSYCPPGCGPHSQTAPSSPLLQRHHTIGATCSSHPALVFTKQHSLDELRSAVHTVASSMDQSISEAQDLKQKMVDVTERMTDSVEENAKALSLLVEVVDKLKGLIIASKSPEVTSRPQHVSKMASGPNLPGQPIAPANAPSVLSSSSSSSSSSSTASSFSSSSLNCNTDVPYVATKCNPCKSSSGQTGKRSVTPGSKTGQTSLSNGLMASTPNDDCNTILCLPSKRKKSKMRK</sequence>
<feature type="compositionally biased region" description="Polar residues" evidence="2">
    <location>
        <begin position="310"/>
        <end position="344"/>
    </location>
</feature>
<keyword evidence="1" id="KW-0175">Coiled coil</keyword>
<feature type="coiled-coil region" evidence="1">
    <location>
        <begin position="189"/>
        <end position="216"/>
    </location>
</feature>
<protein>
    <submittedName>
        <fullName evidence="3">Uncharacterized protein DDB_G0271670-like</fullName>
    </submittedName>
</protein>
<dbReference type="Proteomes" id="UP001155660">
    <property type="component" value="Chromosome B9"/>
</dbReference>
<dbReference type="AlphaFoldDB" id="A0A9Q9WP07"/>
<evidence type="ECO:0000256" key="1">
    <source>
        <dbReference type="SAM" id="Coils"/>
    </source>
</evidence>
<dbReference type="GeneID" id="122138459"/>
<feature type="compositionally biased region" description="Low complexity" evidence="2">
    <location>
        <begin position="271"/>
        <end position="293"/>
    </location>
</feature>
<gene>
    <name evidence="3" type="primary">LOC122138459</name>
</gene>
<reference evidence="3" key="1">
    <citation type="submission" date="2025-08" db="UniProtKB">
        <authorList>
            <consortium name="RefSeq"/>
        </authorList>
    </citation>
    <scope>IDENTIFICATION</scope>
    <source>
        <tissue evidence="3">Muscle</tissue>
    </source>
</reference>
<dbReference type="OrthoDB" id="439127at2759"/>
<dbReference type="KEGG" id="ccar:122138459"/>
<proteinExistence type="predicted"/>
<feature type="region of interest" description="Disordered" evidence="2">
    <location>
        <begin position="309"/>
        <end position="344"/>
    </location>
</feature>
<feature type="region of interest" description="Disordered" evidence="2">
    <location>
        <begin position="242"/>
        <end position="294"/>
    </location>
</feature>
<accession>A0A9Q9WP07</accession>
<dbReference type="RefSeq" id="XP_042586920.1">
    <property type="nucleotide sequence ID" value="XM_042730986.1"/>
</dbReference>
<name>A0A9Q9WP07_CYPCA</name>
<evidence type="ECO:0000313" key="3">
    <source>
        <dbReference type="RefSeq" id="XP_042586920.1"/>
    </source>
</evidence>
<evidence type="ECO:0000256" key="2">
    <source>
        <dbReference type="SAM" id="MobiDB-lite"/>
    </source>
</evidence>
<organism evidence="3">
    <name type="scientific">Cyprinus carpio</name>
    <name type="common">Common carp</name>
    <dbReference type="NCBI Taxonomy" id="7962"/>
    <lineage>
        <taxon>Eukaryota</taxon>
        <taxon>Metazoa</taxon>
        <taxon>Chordata</taxon>
        <taxon>Craniata</taxon>
        <taxon>Vertebrata</taxon>
        <taxon>Euteleostomi</taxon>
        <taxon>Actinopterygii</taxon>
        <taxon>Neopterygii</taxon>
        <taxon>Teleostei</taxon>
        <taxon>Ostariophysi</taxon>
        <taxon>Cypriniformes</taxon>
        <taxon>Cyprinidae</taxon>
        <taxon>Cyprininae</taxon>
        <taxon>Cyprinus</taxon>
    </lineage>
</organism>